<dbReference type="GeneID" id="56086077"/>
<dbReference type="AlphaFoldDB" id="A0A7D5TEY0"/>
<dbReference type="EMBL" id="CP058909">
    <property type="protein sequence ID" value="QLH85109.1"/>
    <property type="molecule type" value="Genomic_DNA"/>
</dbReference>
<feature type="domain" description="YokE-like PH" evidence="3">
    <location>
        <begin position="40"/>
        <end position="142"/>
    </location>
</feature>
<proteinExistence type="predicted"/>
<evidence type="ECO:0000259" key="3">
    <source>
        <dbReference type="Pfam" id="PF14470"/>
    </source>
</evidence>
<dbReference type="KEGG" id="hpel:HZS54_25770"/>
<sequence>MGLFDNASEDDIILENADLDCEPQNDYVSKKRVKKIDEYLEPGEKVHFFATDSGGQLKIDGEQQSVLNLTTAVTDRRVLFKHGKMIGSKQTSIDYKDISSVEVSFGMVQKRLNLETDSKVFGLGVGQIDKDEVQDMAKFVREKCRKTGKTRNEDSDGNSSPDEEDALDKLERLGDLRDRGVVTEEEFEEKKQSLLDQI</sequence>
<feature type="region of interest" description="Disordered" evidence="1">
    <location>
        <begin position="146"/>
        <end position="172"/>
    </location>
</feature>
<dbReference type="Pfam" id="PF09851">
    <property type="entry name" value="SHOCT"/>
    <property type="match status" value="1"/>
</dbReference>
<dbReference type="Proteomes" id="UP000509346">
    <property type="component" value="Chromosome"/>
</dbReference>
<accession>A0A7D5TEY0</accession>
<gene>
    <name evidence="4" type="ORF">HZS54_25770</name>
</gene>
<organism evidence="4 5">
    <name type="scientific">Halosimplex pelagicum</name>
    <dbReference type="NCBI Taxonomy" id="869886"/>
    <lineage>
        <taxon>Archaea</taxon>
        <taxon>Methanobacteriati</taxon>
        <taxon>Methanobacteriota</taxon>
        <taxon>Stenosarchaea group</taxon>
        <taxon>Halobacteria</taxon>
        <taxon>Halobacteriales</taxon>
        <taxon>Haloarculaceae</taxon>
        <taxon>Halosimplex</taxon>
    </lineage>
</organism>
<dbReference type="Pfam" id="PF14470">
    <property type="entry name" value="bPH_3"/>
    <property type="match status" value="1"/>
</dbReference>
<protein>
    <submittedName>
        <fullName evidence="4">PH domain-containing protein</fullName>
    </submittedName>
</protein>
<reference evidence="4 5" key="1">
    <citation type="submission" date="2020-07" db="EMBL/GenBank/DDBJ databases">
        <title>Halosimplex litoreum sp. nov. and Halosimplex rubrum sp. nov., isolated from different salt environments.</title>
        <authorList>
            <person name="Cui H."/>
        </authorList>
    </citation>
    <scope>NUCLEOTIDE SEQUENCE [LARGE SCALE GENOMIC DNA]</scope>
    <source>
        <strain evidence="4 5">R2</strain>
    </source>
</reference>
<keyword evidence="5" id="KW-1185">Reference proteome</keyword>
<evidence type="ECO:0000259" key="2">
    <source>
        <dbReference type="Pfam" id="PF09851"/>
    </source>
</evidence>
<name>A0A7D5TEY0_9EURY</name>
<evidence type="ECO:0000313" key="5">
    <source>
        <dbReference type="Proteomes" id="UP000509346"/>
    </source>
</evidence>
<dbReference type="OrthoDB" id="233366at2157"/>
<dbReference type="RefSeq" id="WP_179923132.1">
    <property type="nucleotide sequence ID" value="NZ_CP058909.1"/>
</dbReference>
<evidence type="ECO:0000313" key="4">
    <source>
        <dbReference type="EMBL" id="QLH85109.1"/>
    </source>
</evidence>
<evidence type="ECO:0000256" key="1">
    <source>
        <dbReference type="SAM" id="MobiDB-lite"/>
    </source>
</evidence>
<dbReference type="InterPro" id="IPR039519">
    <property type="entry name" value="YokE-like_PH"/>
</dbReference>
<dbReference type="InterPro" id="IPR018649">
    <property type="entry name" value="SHOCT"/>
</dbReference>
<feature type="domain" description="SHOCT" evidence="2">
    <location>
        <begin position="168"/>
        <end position="195"/>
    </location>
</feature>